<evidence type="ECO:0000313" key="8">
    <source>
        <dbReference type="Proteomes" id="UP000009022"/>
    </source>
</evidence>
<dbReference type="HOGENOM" id="CLU_002753_3_2_1"/>
<evidence type="ECO:0000256" key="1">
    <source>
        <dbReference type="ARBA" id="ARBA00004141"/>
    </source>
</evidence>
<dbReference type="GeneID" id="6752908"/>
<keyword evidence="8" id="KW-1185">Reference proteome</keyword>
<feature type="domain" description="G-protein coupled receptors family 2 profile 2" evidence="6">
    <location>
        <begin position="1"/>
        <end position="184"/>
    </location>
</feature>
<dbReference type="PRINTS" id="PR00249">
    <property type="entry name" value="GPCRSECRETIN"/>
</dbReference>
<keyword evidence="4 5" id="KW-0472">Membrane</keyword>
<sequence>IACKIVAISMHYLFLAAFCWMLAEGLHLYMQIVAVFHQKDKIWMYYIIGWGIPAVIVGVATAIRYDNYGVNNTCWLSTANGLIWAFVGPLILVISINGIIALIVIRITLIKSASSNMVDHKESEKLRQIKTATKGFAILFPILGLTWIFGIFSTDKYSILFSYIFVILNSSQGCFIFIFHCLMNSEVCTPGKTLY</sequence>
<evidence type="ECO:0000256" key="5">
    <source>
        <dbReference type="SAM" id="Phobius"/>
    </source>
</evidence>
<feature type="non-terminal residue" evidence="7">
    <location>
        <position position="1"/>
    </location>
</feature>
<dbReference type="CTD" id="6752908"/>
<dbReference type="InterPro" id="IPR017983">
    <property type="entry name" value="GPCR_2_secretin-like_CS"/>
</dbReference>
<dbReference type="Gene3D" id="1.20.1070.10">
    <property type="entry name" value="Rhodopsin 7-helix transmembrane proteins"/>
    <property type="match status" value="1"/>
</dbReference>
<feature type="transmembrane region" description="Helical" evidence="5">
    <location>
        <begin position="12"/>
        <end position="30"/>
    </location>
</feature>
<evidence type="ECO:0000256" key="3">
    <source>
        <dbReference type="ARBA" id="ARBA00022989"/>
    </source>
</evidence>
<dbReference type="Pfam" id="PF00002">
    <property type="entry name" value="7tm_2"/>
    <property type="match status" value="1"/>
</dbReference>
<evidence type="ECO:0000256" key="2">
    <source>
        <dbReference type="ARBA" id="ARBA00022692"/>
    </source>
</evidence>
<dbReference type="RefSeq" id="XP_002112191.1">
    <property type="nucleotide sequence ID" value="XM_002112155.1"/>
</dbReference>
<dbReference type="STRING" id="10228.B3RTN1"/>
<dbReference type="PANTHER" id="PTHR12011:SF347">
    <property type="entry name" value="FI21270P1-RELATED"/>
    <property type="match status" value="1"/>
</dbReference>
<dbReference type="OrthoDB" id="1100386at2759"/>
<evidence type="ECO:0000313" key="7">
    <source>
        <dbReference type="EMBL" id="EDV26158.1"/>
    </source>
</evidence>
<dbReference type="PROSITE" id="PS50261">
    <property type="entry name" value="G_PROTEIN_RECEP_F2_4"/>
    <property type="match status" value="1"/>
</dbReference>
<name>B3RTN1_TRIAD</name>
<dbReference type="AlphaFoldDB" id="B3RTN1"/>
<dbReference type="InterPro" id="IPR000832">
    <property type="entry name" value="GPCR_2_secretin-like"/>
</dbReference>
<keyword evidence="3 5" id="KW-1133">Transmembrane helix</keyword>
<dbReference type="GO" id="GO:0005886">
    <property type="term" value="C:plasma membrane"/>
    <property type="evidence" value="ECO:0000318"/>
    <property type="project" value="GO_Central"/>
</dbReference>
<dbReference type="FunFam" id="1.20.1070.10:FF:000407">
    <property type="entry name" value="Adhesion G protein-coupled receptor D1"/>
    <property type="match status" value="1"/>
</dbReference>
<dbReference type="GO" id="GO:0004930">
    <property type="term" value="F:G protein-coupled receptor activity"/>
    <property type="evidence" value="ECO:0007669"/>
    <property type="project" value="InterPro"/>
</dbReference>
<dbReference type="FunCoup" id="B3RTN1">
    <property type="interactions" value="1046"/>
</dbReference>
<reference evidence="7 8" key="1">
    <citation type="journal article" date="2008" name="Nature">
        <title>The Trichoplax genome and the nature of placozoans.</title>
        <authorList>
            <person name="Srivastava M."/>
            <person name="Begovic E."/>
            <person name="Chapman J."/>
            <person name="Putnam N.H."/>
            <person name="Hellsten U."/>
            <person name="Kawashima T."/>
            <person name="Kuo A."/>
            <person name="Mitros T."/>
            <person name="Salamov A."/>
            <person name="Carpenter M.L."/>
            <person name="Signorovitch A.Y."/>
            <person name="Moreno M.A."/>
            <person name="Kamm K."/>
            <person name="Grimwood J."/>
            <person name="Schmutz J."/>
            <person name="Shapiro H."/>
            <person name="Grigoriev I.V."/>
            <person name="Buss L.W."/>
            <person name="Schierwater B."/>
            <person name="Dellaporta S.L."/>
            <person name="Rokhsar D.S."/>
        </authorList>
    </citation>
    <scope>NUCLEOTIDE SEQUENCE [LARGE SCALE GENOMIC DNA]</scope>
    <source>
        <strain evidence="7 8">Grell-BS-1999</strain>
    </source>
</reference>
<dbReference type="EMBL" id="DS985244">
    <property type="protein sequence ID" value="EDV26158.1"/>
    <property type="molecule type" value="Genomic_DNA"/>
</dbReference>
<feature type="transmembrane region" description="Helical" evidence="5">
    <location>
        <begin position="131"/>
        <end position="153"/>
    </location>
</feature>
<dbReference type="PROSITE" id="PS00650">
    <property type="entry name" value="G_PROTEIN_RECEP_F2_2"/>
    <property type="match status" value="1"/>
</dbReference>
<feature type="transmembrane region" description="Helical" evidence="5">
    <location>
        <begin position="42"/>
        <end position="63"/>
    </location>
</feature>
<comment type="subcellular location">
    <subcellularLocation>
        <location evidence="1">Membrane</location>
        <topology evidence="1">Multi-pass membrane protein</topology>
    </subcellularLocation>
</comment>
<protein>
    <recommendedName>
        <fullName evidence="6">G-protein coupled receptors family 2 profile 2 domain-containing protein</fullName>
    </recommendedName>
</protein>
<dbReference type="eggNOG" id="KOG4193">
    <property type="taxonomic scope" value="Eukaryota"/>
</dbReference>
<dbReference type="InParanoid" id="B3RTN1"/>
<dbReference type="PhylomeDB" id="B3RTN1"/>
<evidence type="ECO:0000259" key="6">
    <source>
        <dbReference type="PROSITE" id="PS50261"/>
    </source>
</evidence>
<feature type="transmembrane region" description="Helical" evidence="5">
    <location>
        <begin position="83"/>
        <end position="110"/>
    </location>
</feature>
<dbReference type="GO" id="GO:0007166">
    <property type="term" value="P:cell surface receptor signaling pathway"/>
    <property type="evidence" value="ECO:0007669"/>
    <property type="project" value="InterPro"/>
</dbReference>
<dbReference type="KEGG" id="tad:TRIADDRAFT_24251"/>
<keyword evidence="2 5" id="KW-0812">Transmembrane</keyword>
<dbReference type="PANTHER" id="PTHR12011">
    <property type="entry name" value="ADHESION G-PROTEIN COUPLED RECEPTOR"/>
    <property type="match status" value="1"/>
</dbReference>
<evidence type="ECO:0000256" key="4">
    <source>
        <dbReference type="ARBA" id="ARBA00023136"/>
    </source>
</evidence>
<gene>
    <name evidence="7" type="ORF">TRIADDRAFT_24251</name>
</gene>
<dbReference type="Proteomes" id="UP000009022">
    <property type="component" value="Unassembled WGS sequence"/>
</dbReference>
<dbReference type="OMA" id="NIIMLAM"/>
<organism evidence="7 8">
    <name type="scientific">Trichoplax adhaerens</name>
    <name type="common">Trichoplax reptans</name>
    <dbReference type="NCBI Taxonomy" id="10228"/>
    <lineage>
        <taxon>Eukaryota</taxon>
        <taxon>Metazoa</taxon>
        <taxon>Placozoa</taxon>
        <taxon>Uniplacotomia</taxon>
        <taxon>Trichoplacea</taxon>
        <taxon>Trichoplacidae</taxon>
        <taxon>Trichoplax</taxon>
    </lineage>
</organism>
<proteinExistence type="predicted"/>
<accession>B3RTN1</accession>
<feature type="transmembrane region" description="Helical" evidence="5">
    <location>
        <begin position="159"/>
        <end position="182"/>
    </location>
</feature>
<dbReference type="InterPro" id="IPR017981">
    <property type="entry name" value="GPCR_2-like_7TM"/>
</dbReference>